<dbReference type="InterPro" id="IPR001753">
    <property type="entry name" value="Enoyl-CoA_hydra/iso"/>
</dbReference>
<name>A0A7M7N7D3_STRPU</name>
<dbReference type="InParanoid" id="A0A7M7N7D3"/>
<dbReference type="GO" id="GO:0004165">
    <property type="term" value="F:delta(3)-delta(2)-enoyl-CoA isomerase activity"/>
    <property type="evidence" value="ECO:0000318"/>
    <property type="project" value="GO_Central"/>
</dbReference>
<dbReference type="GeneID" id="115918391"/>
<feature type="region of interest" description="Disordered" evidence="4">
    <location>
        <begin position="1"/>
        <end position="21"/>
    </location>
</feature>
<evidence type="ECO:0008006" key="7">
    <source>
        <dbReference type="Google" id="ProtNLM"/>
    </source>
</evidence>
<dbReference type="GO" id="GO:0005739">
    <property type="term" value="C:mitochondrion"/>
    <property type="evidence" value="ECO:0000318"/>
    <property type="project" value="GO_Central"/>
</dbReference>
<dbReference type="Gene3D" id="1.10.12.10">
    <property type="entry name" value="Lyase 2-enoyl-coa Hydratase, Chain A, domain 2"/>
    <property type="match status" value="1"/>
</dbReference>
<dbReference type="RefSeq" id="XP_030832116.1">
    <property type="nucleotide sequence ID" value="XM_030976256.1"/>
</dbReference>
<dbReference type="InterPro" id="IPR014748">
    <property type="entry name" value="Enoyl-CoA_hydra_C"/>
</dbReference>
<dbReference type="InterPro" id="IPR051053">
    <property type="entry name" value="ECH/Chromodomain_protein"/>
</dbReference>
<accession>A0A7M7N7D3</accession>
<dbReference type="Gene3D" id="3.90.226.10">
    <property type="entry name" value="2-enoyl-CoA Hydratase, Chain A, domain 1"/>
    <property type="match status" value="1"/>
</dbReference>
<reference evidence="5" key="2">
    <citation type="submission" date="2021-01" db="UniProtKB">
        <authorList>
            <consortium name="EnsemblMetazoa"/>
        </authorList>
    </citation>
    <scope>IDENTIFICATION</scope>
</reference>
<evidence type="ECO:0000313" key="5">
    <source>
        <dbReference type="EnsemblMetazoa" id="XP_030832116"/>
    </source>
</evidence>
<dbReference type="PANTHER" id="PTHR43684">
    <property type="match status" value="1"/>
</dbReference>
<reference evidence="6" key="1">
    <citation type="submission" date="2015-02" db="EMBL/GenBank/DDBJ databases">
        <title>Genome sequencing for Strongylocentrotus purpuratus.</title>
        <authorList>
            <person name="Murali S."/>
            <person name="Liu Y."/>
            <person name="Vee V."/>
            <person name="English A."/>
            <person name="Wang M."/>
            <person name="Skinner E."/>
            <person name="Han Y."/>
            <person name="Muzny D.M."/>
            <person name="Worley K.C."/>
            <person name="Gibbs R.A."/>
        </authorList>
    </citation>
    <scope>NUCLEOTIDE SEQUENCE</scope>
</reference>
<dbReference type="OMA" id="FQAIMDF"/>
<dbReference type="EnsemblMetazoa" id="XM_030976256">
    <property type="protein sequence ID" value="XP_030832116"/>
    <property type="gene ID" value="LOC115918391"/>
</dbReference>
<protein>
    <recommendedName>
        <fullName evidence="7">Enoyl-CoA delta isomerase 2, mitochondrial</fullName>
    </recommendedName>
</protein>
<organism evidence="5 6">
    <name type="scientific">Strongylocentrotus purpuratus</name>
    <name type="common">Purple sea urchin</name>
    <dbReference type="NCBI Taxonomy" id="7668"/>
    <lineage>
        <taxon>Eukaryota</taxon>
        <taxon>Metazoa</taxon>
        <taxon>Echinodermata</taxon>
        <taxon>Eleutherozoa</taxon>
        <taxon>Echinozoa</taxon>
        <taxon>Echinoidea</taxon>
        <taxon>Euechinoidea</taxon>
        <taxon>Echinacea</taxon>
        <taxon>Camarodonta</taxon>
        <taxon>Echinidea</taxon>
        <taxon>Strongylocentrotidae</taxon>
        <taxon>Strongylocentrotus</taxon>
    </lineage>
</organism>
<comment type="subcellular location">
    <subcellularLocation>
        <location evidence="1">Peroxisome</location>
    </subcellularLocation>
</comment>
<dbReference type="InterPro" id="IPR029045">
    <property type="entry name" value="ClpP/crotonase-like_dom_sf"/>
</dbReference>
<proteinExistence type="predicted"/>
<dbReference type="FunFam" id="3.90.226.10:FF:000084">
    <property type="entry name" value="Enoyl-CoA delta isomerase 2, mitochondrial"/>
    <property type="match status" value="1"/>
</dbReference>
<evidence type="ECO:0000256" key="4">
    <source>
        <dbReference type="SAM" id="MobiDB-lite"/>
    </source>
</evidence>
<dbReference type="Proteomes" id="UP000007110">
    <property type="component" value="Unassembled WGS sequence"/>
</dbReference>
<keyword evidence="6" id="KW-1185">Reference proteome</keyword>
<dbReference type="GO" id="GO:0005777">
    <property type="term" value="C:peroxisome"/>
    <property type="evidence" value="ECO:0000318"/>
    <property type="project" value="GO_Central"/>
</dbReference>
<dbReference type="Pfam" id="PF00378">
    <property type="entry name" value="ECH_1"/>
    <property type="match status" value="1"/>
</dbReference>
<dbReference type="KEGG" id="spu:115918391"/>
<keyword evidence="3" id="KW-0413">Isomerase</keyword>
<evidence type="ECO:0000256" key="1">
    <source>
        <dbReference type="ARBA" id="ARBA00004275"/>
    </source>
</evidence>
<dbReference type="AlphaFoldDB" id="A0A7M7N7D3"/>
<sequence length="281" mass="31066">MLFSQDGEVKNDPAARGSKMNVGRTSKGILYRVENGIATITLNRPKKKNAFTPQMYLDLQGALIAAGQDDNVVIAVITGVGDYYCSGNDLGNFTTVDITNLEEASKQQSLLLERFVNAFIDFPKPLIAAVNGPAIGIAVTTLALMDVVFASDRAKFHTPFAALGQSPEGCSSYTFPKIMGAAKANEILLFGKKLTAQEAFDRGLVTEVIPDAQFRETVDKKVKEYAQLPRNSMRLSKNLIWETEKERLYKVNRAECDLITERWTSDEFAQAIMNFFSKSKL</sequence>
<evidence type="ECO:0000313" key="6">
    <source>
        <dbReference type="Proteomes" id="UP000007110"/>
    </source>
</evidence>
<dbReference type="OrthoDB" id="409763at2759"/>
<evidence type="ECO:0000256" key="3">
    <source>
        <dbReference type="ARBA" id="ARBA00023235"/>
    </source>
</evidence>
<dbReference type="CDD" id="cd06558">
    <property type="entry name" value="crotonase-like"/>
    <property type="match status" value="1"/>
</dbReference>
<dbReference type="SUPFAM" id="SSF52096">
    <property type="entry name" value="ClpP/crotonase"/>
    <property type="match status" value="1"/>
</dbReference>
<dbReference type="PANTHER" id="PTHR43684:SF1">
    <property type="entry name" value="ENOYL-COA DELTA ISOMERASE 2"/>
    <property type="match status" value="1"/>
</dbReference>
<keyword evidence="2" id="KW-0576">Peroxisome</keyword>
<evidence type="ECO:0000256" key="2">
    <source>
        <dbReference type="ARBA" id="ARBA00023140"/>
    </source>
</evidence>